<dbReference type="Proteomes" id="UP000263377">
    <property type="component" value="Unassembled WGS sequence"/>
</dbReference>
<gene>
    <name evidence="2" type="ORF">DR950_28480</name>
</gene>
<protein>
    <submittedName>
        <fullName evidence="2">Uncharacterized protein</fullName>
    </submittedName>
</protein>
<proteinExistence type="predicted"/>
<comment type="caution">
    <text evidence="2">The sequence shown here is derived from an EMBL/GenBank/DDBJ whole genome shotgun (WGS) entry which is preliminary data.</text>
</comment>
<evidence type="ECO:0000313" key="2">
    <source>
        <dbReference type="EMBL" id="RGD61177.1"/>
    </source>
</evidence>
<evidence type="ECO:0000313" key="3">
    <source>
        <dbReference type="Proteomes" id="UP000263377"/>
    </source>
</evidence>
<organism evidence="2 3">
    <name type="scientific">Kitasatospora xanthocidica</name>
    <dbReference type="NCBI Taxonomy" id="83382"/>
    <lineage>
        <taxon>Bacteria</taxon>
        <taxon>Bacillati</taxon>
        <taxon>Actinomycetota</taxon>
        <taxon>Actinomycetes</taxon>
        <taxon>Kitasatosporales</taxon>
        <taxon>Streptomycetaceae</taxon>
        <taxon>Kitasatospora</taxon>
    </lineage>
</organism>
<feature type="compositionally biased region" description="Polar residues" evidence="1">
    <location>
        <begin position="1"/>
        <end position="15"/>
    </location>
</feature>
<feature type="region of interest" description="Disordered" evidence="1">
    <location>
        <begin position="1"/>
        <end position="94"/>
    </location>
</feature>
<feature type="compositionally biased region" description="Low complexity" evidence="1">
    <location>
        <begin position="17"/>
        <end position="39"/>
    </location>
</feature>
<sequence length="94" mass="9541">MANDQSETPAPSTPENAAKTEAPAAAVEAGKAVEGAVTASSNPTEYTAPTDAEKDAFENAAFGDEGQYIEEPDHRAGGKPGGPYEPETLVGGHP</sequence>
<reference evidence="2 3" key="1">
    <citation type="submission" date="2018-08" db="EMBL/GenBank/DDBJ databases">
        <title>Diversity &amp; Physiological Properties of Lignin-Decomposing Actinobacteria from Soil.</title>
        <authorList>
            <person name="Roh S.G."/>
            <person name="Kim S.B."/>
        </authorList>
    </citation>
    <scope>NUCLEOTIDE SEQUENCE [LARGE SCALE GENOMIC DNA]</scope>
    <source>
        <strain evidence="2 3">MMS17-GH009</strain>
    </source>
</reference>
<dbReference type="RefSeq" id="WP_117489375.1">
    <property type="nucleotide sequence ID" value="NZ_QVIG01000001.1"/>
</dbReference>
<dbReference type="EMBL" id="QVIG01000001">
    <property type="protein sequence ID" value="RGD61177.1"/>
    <property type="molecule type" value="Genomic_DNA"/>
</dbReference>
<accession>A0A373A0S2</accession>
<dbReference type="AlphaFoldDB" id="A0A373A0S2"/>
<name>A0A373A0S2_9ACTN</name>
<keyword evidence="3" id="KW-1185">Reference proteome</keyword>
<evidence type="ECO:0000256" key="1">
    <source>
        <dbReference type="SAM" id="MobiDB-lite"/>
    </source>
</evidence>